<evidence type="ECO:0000259" key="6">
    <source>
        <dbReference type="Pfam" id="PF00171"/>
    </source>
</evidence>
<dbReference type="AlphaFoldDB" id="A0A067Q705"/>
<gene>
    <name evidence="7" type="ORF">JAAARDRAFT_128561</name>
</gene>
<evidence type="ECO:0000256" key="3">
    <source>
        <dbReference type="ARBA" id="ARBA00023027"/>
    </source>
</evidence>
<dbReference type="OrthoDB" id="440325at2759"/>
<keyword evidence="3" id="KW-0520">NAD</keyword>
<dbReference type="STRING" id="933084.A0A067Q705"/>
<dbReference type="Gene3D" id="3.40.605.10">
    <property type="entry name" value="Aldehyde Dehydrogenase, Chain A, domain 1"/>
    <property type="match status" value="1"/>
</dbReference>
<dbReference type="InterPro" id="IPR012394">
    <property type="entry name" value="Aldehyde_DH_NAD(P)"/>
</dbReference>
<dbReference type="InterPro" id="IPR016163">
    <property type="entry name" value="Ald_DH_C"/>
</dbReference>
<dbReference type="GO" id="GO:0005737">
    <property type="term" value="C:cytoplasm"/>
    <property type="evidence" value="ECO:0007669"/>
    <property type="project" value="TreeGrafter"/>
</dbReference>
<dbReference type="FunFam" id="3.40.309.10:FF:000025">
    <property type="entry name" value="Aldehyde dehydrogenase"/>
    <property type="match status" value="1"/>
</dbReference>
<comment type="similarity">
    <text evidence="1 4">Belongs to the aldehyde dehydrogenase family.</text>
</comment>
<dbReference type="InterPro" id="IPR015590">
    <property type="entry name" value="Aldehyde_DH_dom"/>
</dbReference>
<dbReference type="InParanoid" id="A0A067Q705"/>
<feature type="domain" description="Aldehyde dehydrogenase" evidence="6">
    <location>
        <begin position="20"/>
        <end position="437"/>
    </location>
</feature>
<dbReference type="SUPFAM" id="SSF53720">
    <property type="entry name" value="ALDH-like"/>
    <property type="match status" value="1"/>
</dbReference>
<dbReference type="InterPro" id="IPR016162">
    <property type="entry name" value="Ald_DH_N"/>
</dbReference>
<proteinExistence type="inferred from homology"/>
<feature type="active site" evidence="5">
    <location>
        <position position="218"/>
    </location>
</feature>
<keyword evidence="2 4" id="KW-0560">Oxidoreductase</keyword>
<dbReference type="GO" id="GO:0004029">
    <property type="term" value="F:aldehyde dehydrogenase (NAD+) activity"/>
    <property type="evidence" value="ECO:0007669"/>
    <property type="project" value="TreeGrafter"/>
</dbReference>
<dbReference type="GO" id="GO:0006081">
    <property type="term" value="P:aldehyde metabolic process"/>
    <property type="evidence" value="ECO:0007669"/>
    <property type="project" value="InterPro"/>
</dbReference>
<dbReference type="Proteomes" id="UP000027265">
    <property type="component" value="Unassembled WGS sequence"/>
</dbReference>
<keyword evidence="8" id="KW-1185">Reference proteome</keyword>
<evidence type="ECO:0000313" key="7">
    <source>
        <dbReference type="EMBL" id="KDQ58381.1"/>
    </source>
</evidence>
<evidence type="ECO:0000256" key="2">
    <source>
        <dbReference type="ARBA" id="ARBA00023002"/>
    </source>
</evidence>
<feature type="active site" evidence="5">
    <location>
        <position position="251"/>
    </location>
</feature>
<dbReference type="InterPro" id="IPR016161">
    <property type="entry name" value="Ald_DH/histidinol_DH"/>
</dbReference>
<reference evidence="8" key="1">
    <citation type="journal article" date="2014" name="Proc. Natl. Acad. Sci. U.S.A.">
        <title>Extensive sampling of basidiomycete genomes demonstrates inadequacy of the white-rot/brown-rot paradigm for wood decay fungi.</title>
        <authorList>
            <person name="Riley R."/>
            <person name="Salamov A.A."/>
            <person name="Brown D.W."/>
            <person name="Nagy L.G."/>
            <person name="Floudas D."/>
            <person name="Held B.W."/>
            <person name="Levasseur A."/>
            <person name="Lombard V."/>
            <person name="Morin E."/>
            <person name="Otillar R."/>
            <person name="Lindquist E.A."/>
            <person name="Sun H."/>
            <person name="LaButti K.M."/>
            <person name="Schmutz J."/>
            <person name="Jabbour D."/>
            <person name="Luo H."/>
            <person name="Baker S.E."/>
            <person name="Pisabarro A.G."/>
            <person name="Walton J.D."/>
            <person name="Blanchette R.A."/>
            <person name="Henrissat B."/>
            <person name="Martin F."/>
            <person name="Cullen D."/>
            <person name="Hibbett D.S."/>
            <person name="Grigoriev I.V."/>
        </authorList>
    </citation>
    <scope>NUCLEOTIDE SEQUENCE [LARGE SCALE GENOMIC DNA]</scope>
    <source>
        <strain evidence="8">MUCL 33604</strain>
    </source>
</reference>
<evidence type="ECO:0000313" key="8">
    <source>
        <dbReference type="Proteomes" id="UP000027265"/>
    </source>
</evidence>
<evidence type="ECO:0000256" key="4">
    <source>
        <dbReference type="PIRNR" id="PIRNR036492"/>
    </source>
</evidence>
<dbReference type="PANTHER" id="PTHR43570:SF16">
    <property type="entry name" value="ALDEHYDE DEHYDROGENASE TYPE III, ISOFORM Q"/>
    <property type="match status" value="1"/>
</dbReference>
<dbReference type="EMBL" id="KL197717">
    <property type="protein sequence ID" value="KDQ58381.1"/>
    <property type="molecule type" value="Genomic_DNA"/>
</dbReference>
<dbReference type="HOGENOM" id="CLU_005391_3_1_1"/>
<evidence type="ECO:0000256" key="1">
    <source>
        <dbReference type="ARBA" id="ARBA00009986"/>
    </source>
</evidence>
<sequence length="510" mass="55649">MSELKYTPIDEIEQIHSDLRKGFLSGKLKSIPYRKQQILNLAYLLKDNIERFQKAFEADLGRCTLEADFLEINATITEVKGAYYGVEKWAKPEKSPLSMNWTAMRPVTRKEPKGVVLIISPFNYPIWLSLGPLAGAIAAGNAAVIKPSELTPTISALVAELFPKYLDPELFRVVNGAVPETTKILELQWDHILYTGGGRVAKVVATAAAKHLTPISLEVGKSPVIVDPKCDLKTAAKRILWGKMANAGQTCVAPDYILVPQEFQDPLVDALTEVYHSFYPSGPAESNSFGRIITINHAERIKRLLDNSKGTIVVGGPGECDTSKKYIAPTIVKDVGADDSLMSEEIFGPVLPIVPVKDLDEAIKFVNARDHPLALYVFSSENSTKNKVFDNTQSGACVANEVLIHTAAEGLPFGGTGPSGSGYHTGKYSFDMFTHLRASMDSPSWLEILLGARYPPYDDKKAKALSKLSNISLPARSGSGSSPTRWFLFALVLAGLAVLTKRGRLGGFIR</sequence>
<accession>A0A067Q705</accession>
<protein>
    <recommendedName>
        <fullName evidence="4">Aldehyde dehydrogenase</fullName>
    </recommendedName>
</protein>
<dbReference type="Pfam" id="PF00171">
    <property type="entry name" value="Aldedh"/>
    <property type="match status" value="1"/>
</dbReference>
<evidence type="ECO:0000256" key="5">
    <source>
        <dbReference type="PIRSR" id="PIRSR036492-1"/>
    </source>
</evidence>
<dbReference type="PIRSF" id="PIRSF036492">
    <property type="entry name" value="ALDH"/>
    <property type="match status" value="1"/>
</dbReference>
<dbReference type="Gene3D" id="3.40.309.10">
    <property type="entry name" value="Aldehyde Dehydrogenase, Chain A, domain 2"/>
    <property type="match status" value="1"/>
</dbReference>
<organism evidence="7 8">
    <name type="scientific">Jaapia argillacea MUCL 33604</name>
    <dbReference type="NCBI Taxonomy" id="933084"/>
    <lineage>
        <taxon>Eukaryota</taxon>
        <taxon>Fungi</taxon>
        <taxon>Dikarya</taxon>
        <taxon>Basidiomycota</taxon>
        <taxon>Agaricomycotina</taxon>
        <taxon>Agaricomycetes</taxon>
        <taxon>Agaricomycetidae</taxon>
        <taxon>Jaapiales</taxon>
        <taxon>Jaapiaceae</taxon>
        <taxon>Jaapia</taxon>
    </lineage>
</organism>
<name>A0A067Q705_9AGAM</name>
<dbReference type="PANTHER" id="PTHR43570">
    <property type="entry name" value="ALDEHYDE DEHYDROGENASE"/>
    <property type="match status" value="1"/>
</dbReference>
<dbReference type="FunFam" id="3.40.605.10:FF:000004">
    <property type="entry name" value="Aldehyde dehydrogenase"/>
    <property type="match status" value="1"/>
</dbReference>